<accession>A0A1Y3APM7</accession>
<dbReference type="InterPro" id="IPR000276">
    <property type="entry name" value="GPCR_Rhodpsn"/>
</dbReference>
<dbReference type="OrthoDB" id="5951059at2759"/>
<keyword evidence="14" id="KW-1185">Reference proteome</keyword>
<keyword evidence="5 11" id="KW-1133">Transmembrane helix</keyword>
<evidence type="ECO:0000256" key="8">
    <source>
        <dbReference type="ARBA" id="ARBA00023157"/>
    </source>
</evidence>
<evidence type="ECO:0000256" key="11">
    <source>
        <dbReference type="SAM" id="Phobius"/>
    </source>
</evidence>
<dbReference type="PROSITE" id="PS50262">
    <property type="entry name" value="G_PROTEIN_RECEP_F1_2"/>
    <property type="match status" value="1"/>
</dbReference>
<dbReference type="GO" id="GO:0043410">
    <property type="term" value="P:positive regulation of MAPK cascade"/>
    <property type="evidence" value="ECO:0007669"/>
    <property type="project" value="TreeGrafter"/>
</dbReference>
<sequence length="168" mass="19289">MPLALQYELSQSWRLSNGICDLWVSFDVTAYRYLAIKKPLTYGVRRTTRRILSFIVMVWIASCLISIPPVLILGNEHGTPEQPMCEVSQNRGYQLYATLGSFYIPLFVMIVMYYKIYVAAKRVVDAELRDQRPSSCSSSITFRTSNTASKSNRFYSMRKTSSKAQQQI</sequence>
<evidence type="ECO:0000256" key="3">
    <source>
        <dbReference type="ARBA" id="ARBA00022475"/>
    </source>
</evidence>
<reference evidence="13 14" key="1">
    <citation type="submission" date="2017-03" db="EMBL/GenBank/DDBJ databases">
        <title>Genome Survey of Euroglyphus maynei.</title>
        <authorList>
            <person name="Arlian L.G."/>
            <person name="Morgan M.S."/>
            <person name="Rider S.D."/>
        </authorList>
    </citation>
    <scope>NUCLEOTIDE SEQUENCE [LARGE SCALE GENOMIC DNA]</scope>
    <source>
        <strain evidence="13">Arlian Lab</strain>
        <tissue evidence="13">Whole body</tissue>
    </source>
</reference>
<evidence type="ECO:0000256" key="10">
    <source>
        <dbReference type="ARBA" id="ARBA00023224"/>
    </source>
</evidence>
<evidence type="ECO:0000256" key="6">
    <source>
        <dbReference type="ARBA" id="ARBA00023040"/>
    </source>
</evidence>
<keyword evidence="6" id="KW-0297">G-protein coupled receptor</keyword>
<evidence type="ECO:0000256" key="4">
    <source>
        <dbReference type="ARBA" id="ARBA00022692"/>
    </source>
</evidence>
<evidence type="ECO:0000256" key="2">
    <source>
        <dbReference type="ARBA" id="ARBA00010663"/>
    </source>
</evidence>
<evidence type="ECO:0000256" key="5">
    <source>
        <dbReference type="ARBA" id="ARBA00022989"/>
    </source>
</evidence>
<keyword evidence="3" id="KW-1003">Cell membrane</keyword>
<dbReference type="Pfam" id="PF00001">
    <property type="entry name" value="7tm_1"/>
    <property type="match status" value="1"/>
</dbReference>
<proteinExistence type="inferred from homology"/>
<dbReference type="InterPro" id="IPR017452">
    <property type="entry name" value="GPCR_Rhodpsn_7TM"/>
</dbReference>
<keyword evidence="9 13" id="KW-0675">Receptor</keyword>
<dbReference type="AlphaFoldDB" id="A0A1Y3APM7"/>
<dbReference type="EMBL" id="MUJZ01065963">
    <property type="protein sequence ID" value="OTF70401.1"/>
    <property type="molecule type" value="Genomic_DNA"/>
</dbReference>
<comment type="caution">
    <text evidence="13">The sequence shown here is derived from an EMBL/GenBank/DDBJ whole genome shotgun (WGS) entry which is preliminary data.</text>
</comment>
<dbReference type="SUPFAM" id="SSF81321">
    <property type="entry name" value="Family A G protein-coupled receptor-like"/>
    <property type="match status" value="1"/>
</dbReference>
<keyword evidence="8" id="KW-1015">Disulfide bond</keyword>
<feature type="domain" description="G-protein coupled receptors family 1 profile" evidence="12">
    <location>
        <begin position="28"/>
        <end position="168"/>
    </location>
</feature>
<dbReference type="GO" id="GO:0071880">
    <property type="term" value="P:adenylate cyclase-activating adrenergic receptor signaling pathway"/>
    <property type="evidence" value="ECO:0007669"/>
    <property type="project" value="TreeGrafter"/>
</dbReference>
<evidence type="ECO:0000256" key="7">
    <source>
        <dbReference type="ARBA" id="ARBA00023136"/>
    </source>
</evidence>
<evidence type="ECO:0000313" key="13">
    <source>
        <dbReference type="EMBL" id="OTF70401.1"/>
    </source>
</evidence>
<feature type="transmembrane region" description="Helical" evidence="11">
    <location>
        <begin position="51"/>
        <end position="73"/>
    </location>
</feature>
<evidence type="ECO:0000256" key="9">
    <source>
        <dbReference type="ARBA" id="ARBA00023170"/>
    </source>
</evidence>
<name>A0A1Y3APM7_EURMA</name>
<dbReference type="GO" id="GO:0005886">
    <property type="term" value="C:plasma membrane"/>
    <property type="evidence" value="ECO:0007669"/>
    <property type="project" value="UniProtKB-SubCell"/>
</dbReference>
<comment type="subcellular location">
    <subcellularLocation>
        <location evidence="1">Cell membrane</location>
        <topology evidence="1">Multi-pass membrane protein</topology>
    </subcellularLocation>
</comment>
<keyword evidence="7 11" id="KW-0472">Membrane</keyword>
<comment type="similarity">
    <text evidence="2">Belongs to the G-protein coupled receptor 1 family.</text>
</comment>
<dbReference type="PRINTS" id="PR00237">
    <property type="entry name" value="GPCRRHODOPSN"/>
</dbReference>
<protein>
    <submittedName>
        <fullName evidence="13">7 transmembrane receptor (Rhodopsin family)-like protein</fullName>
    </submittedName>
</protein>
<evidence type="ECO:0000313" key="14">
    <source>
        <dbReference type="Proteomes" id="UP000194236"/>
    </source>
</evidence>
<evidence type="ECO:0000259" key="12">
    <source>
        <dbReference type="PROSITE" id="PS50262"/>
    </source>
</evidence>
<feature type="non-terminal residue" evidence="13">
    <location>
        <position position="168"/>
    </location>
</feature>
<dbReference type="Gene3D" id="1.20.1070.10">
    <property type="entry name" value="Rhodopsin 7-helix transmembrane proteins"/>
    <property type="match status" value="1"/>
</dbReference>
<dbReference type="PANTHER" id="PTHR24248:SF199">
    <property type="entry name" value="IP13425P-RELATED"/>
    <property type="match status" value="1"/>
</dbReference>
<keyword evidence="4 11" id="KW-0812">Transmembrane</keyword>
<gene>
    <name evidence="13" type="ORF">BLA29_004025</name>
</gene>
<dbReference type="GO" id="GO:0004993">
    <property type="term" value="F:G protein-coupled serotonin receptor activity"/>
    <property type="evidence" value="ECO:0007669"/>
    <property type="project" value="UniProtKB-ARBA"/>
</dbReference>
<feature type="transmembrane region" description="Helical" evidence="11">
    <location>
        <begin position="93"/>
        <end position="114"/>
    </location>
</feature>
<evidence type="ECO:0000256" key="1">
    <source>
        <dbReference type="ARBA" id="ARBA00004651"/>
    </source>
</evidence>
<keyword evidence="10" id="KW-0807">Transducer</keyword>
<organism evidence="13 14">
    <name type="scientific">Euroglyphus maynei</name>
    <name type="common">Mayne's house dust mite</name>
    <dbReference type="NCBI Taxonomy" id="6958"/>
    <lineage>
        <taxon>Eukaryota</taxon>
        <taxon>Metazoa</taxon>
        <taxon>Ecdysozoa</taxon>
        <taxon>Arthropoda</taxon>
        <taxon>Chelicerata</taxon>
        <taxon>Arachnida</taxon>
        <taxon>Acari</taxon>
        <taxon>Acariformes</taxon>
        <taxon>Sarcoptiformes</taxon>
        <taxon>Astigmata</taxon>
        <taxon>Psoroptidia</taxon>
        <taxon>Analgoidea</taxon>
        <taxon>Pyroglyphidae</taxon>
        <taxon>Pyroglyphinae</taxon>
        <taxon>Euroglyphus</taxon>
    </lineage>
</organism>
<dbReference type="Proteomes" id="UP000194236">
    <property type="component" value="Unassembled WGS sequence"/>
</dbReference>
<dbReference type="PANTHER" id="PTHR24248">
    <property type="entry name" value="ADRENERGIC RECEPTOR-RELATED G-PROTEIN COUPLED RECEPTOR"/>
    <property type="match status" value="1"/>
</dbReference>